<dbReference type="Proteomes" id="UP001595957">
    <property type="component" value="Unassembled WGS sequence"/>
</dbReference>
<dbReference type="InterPro" id="IPR002347">
    <property type="entry name" value="SDR_fam"/>
</dbReference>
<name>A0ABV9F1J1_9SPHN</name>
<dbReference type="InterPro" id="IPR036291">
    <property type="entry name" value="NAD(P)-bd_dom_sf"/>
</dbReference>
<reference evidence="2" key="1">
    <citation type="journal article" date="2019" name="Int. J. Syst. Evol. Microbiol.">
        <title>The Global Catalogue of Microorganisms (GCM) 10K type strain sequencing project: providing services to taxonomists for standard genome sequencing and annotation.</title>
        <authorList>
            <consortium name="The Broad Institute Genomics Platform"/>
            <consortium name="The Broad Institute Genome Sequencing Center for Infectious Disease"/>
            <person name="Wu L."/>
            <person name="Ma J."/>
        </authorList>
    </citation>
    <scope>NUCLEOTIDE SEQUENCE [LARGE SCALE GENOMIC DNA]</scope>
    <source>
        <strain evidence="2">NBRC 103632</strain>
    </source>
</reference>
<dbReference type="Pfam" id="PF00106">
    <property type="entry name" value="adh_short"/>
    <property type="match status" value="1"/>
</dbReference>
<dbReference type="RefSeq" id="WP_380806130.1">
    <property type="nucleotide sequence ID" value="NZ_JBHSFZ010000058.1"/>
</dbReference>
<organism evidence="1 2">
    <name type="scientific">Sphingobium tyrosinilyticum</name>
    <dbReference type="NCBI Taxonomy" id="2715436"/>
    <lineage>
        <taxon>Bacteria</taxon>
        <taxon>Pseudomonadati</taxon>
        <taxon>Pseudomonadota</taxon>
        <taxon>Alphaproteobacteria</taxon>
        <taxon>Sphingomonadales</taxon>
        <taxon>Sphingomonadaceae</taxon>
        <taxon>Sphingobium</taxon>
    </lineage>
</organism>
<evidence type="ECO:0000313" key="1">
    <source>
        <dbReference type="EMBL" id="MFC4595668.1"/>
    </source>
</evidence>
<evidence type="ECO:0000313" key="2">
    <source>
        <dbReference type="Proteomes" id="UP001595957"/>
    </source>
</evidence>
<comment type="caution">
    <text evidence="1">The sequence shown here is derived from an EMBL/GenBank/DDBJ whole genome shotgun (WGS) entry which is preliminary data.</text>
</comment>
<sequence>MALSLIANDEGERVVPQRFAGRVAIAIGGASLRARGACALRCQVNAAVAVSLAHFGRLDCNAGVGALAGVQEERDEKWSRYFAINVDAIIFSCRAVLPVMQT</sequence>
<keyword evidence="2" id="KW-1185">Reference proteome</keyword>
<proteinExistence type="predicted"/>
<accession>A0ABV9F1J1</accession>
<dbReference type="EMBL" id="JBHSFZ010000058">
    <property type="protein sequence ID" value="MFC4595668.1"/>
    <property type="molecule type" value="Genomic_DNA"/>
</dbReference>
<dbReference type="SUPFAM" id="SSF51735">
    <property type="entry name" value="NAD(P)-binding Rossmann-fold domains"/>
    <property type="match status" value="1"/>
</dbReference>
<protein>
    <submittedName>
        <fullName evidence="1">SDR family NAD(P)-dependent oxidoreductase</fullName>
    </submittedName>
</protein>
<gene>
    <name evidence="1" type="ORF">ACFO3E_16010</name>
</gene>
<dbReference type="Gene3D" id="3.40.50.720">
    <property type="entry name" value="NAD(P)-binding Rossmann-like Domain"/>
    <property type="match status" value="1"/>
</dbReference>